<keyword evidence="2" id="KW-1185">Reference proteome</keyword>
<name>B9S257_RICCO</name>
<reference evidence="2" key="1">
    <citation type="journal article" date="2010" name="Nat. Biotechnol.">
        <title>Draft genome sequence of the oilseed species Ricinus communis.</title>
        <authorList>
            <person name="Chan A.P."/>
            <person name="Crabtree J."/>
            <person name="Zhao Q."/>
            <person name="Lorenzi H."/>
            <person name="Orvis J."/>
            <person name="Puiu D."/>
            <person name="Melake-Berhan A."/>
            <person name="Jones K.M."/>
            <person name="Redman J."/>
            <person name="Chen G."/>
            <person name="Cahoon E.B."/>
            <person name="Gedil M."/>
            <person name="Stanke M."/>
            <person name="Haas B.J."/>
            <person name="Wortman J.R."/>
            <person name="Fraser-Liggett C.M."/>
            <person name="Ravel J."/>
            <person name="Rabinowicz P.D."/>
        </authorList>
    </citation>
    <scope>NUCLEOTIDE SEQUENCE [LARGE SCALE GENOMIC DNA]</scope>
    <source>
        <strain evidence="2">cv. Hale</strain>
    </source>
</reference>
<evidence type="ECO:0000313" key="2">
    <source>
        <dbReference type="Proteomes" id="UP000008311"/>
    </source>
</evidence>
<dbReference type="InParanoid" id="B9S257"/>
<dbReference type="Proteomes" id="UP000008311">
    <property type="component" value="Unassembled WGS sequence"/>
</dbReference>
<dbReference type="EMBL" id="EQ973846">
    <property type="protein sequence ID" value="EEF42400.1"/>
    <property type="molecule type" value="Genomic_DNA"/>
</dbReference>
<organism evidence="1 2">
    <name type="scientific">Ricinus communis</name>
    <name type="common">Castor bean</name>
    <dbReference type="NCBI Taxonomy" id="3988"/>
    <lineage>
        <taxon>Eukaryota</taxon>
        <taxon>Viridiplantae</taxon>
        <taxon>Streptophyta</taxon>
        <taxon>Embryophyta</taxon>
        <taxon>Tracheophyta</taxon>
        <taxon>Spermatophyta</taxon>
        <taxon>Magnoliopsida</taxon>
        <taxon>eudicotyledons</taxon>
        <taxon>Gunneridae</taxon>
        <taxon>Pentapetalae</taxon>
        <taxon>rosids</taxon>
        <taxon>fabids</taxon>
        <taxon>Malpighiales</taxon>
        <taxon>Euphorbiaceae</taxon>
        <taxon>Acalyphoideae</taxon>
        <taxon>Acalypheae</taxon>
        <taxon>Ricinus</taxon>
    </lineage>
</organism>
<dbReference type="AlphaFoldDB" id="B9S257"/>
<proteinExistence type="predicted"/>
<evidence type="ECO:0000313" key="1">
    <source>
        <dbReference type="EMBL" id="EEF42400.1"/>
    </source>
</evidence>
<gene>
    <name evidence="1" type="ORF">RCOM_1327800</name>
</gene>
<protein>
    <submittedName>
        <fullName evidence="1">Uncharacterized protein</fullName>
    </submittedName>
</protein>
<sequence length="74" mass="8476">MEESRESMENGRLGGDAPAGEEIYLFTIGSQTSQFPCAAMCYFMERVWCMRIFFFRSRDSGCRECRESIGCGSY</sequence>
<accession>B9S257</accession>